<evidence type="ECO:0000256" key="4">
    <source>
        <dbReference type="ARBA" id="ARBA00022679"/>
    </source>
</evidence>
<evidence type="ECO:0000313" key="7">
    <source>
        <dbReference type="Proteomes" id="UP000271098"/>
    </source>
</evidence>
<dbReference type="SMART" id="SM01296">
    <property type="entry name" value="N2227"/>
    <property type="match status" value="1"/>
</dbReference>
<dbReference type="SUPFAM" id="SSF53335">
    <property type="entry name" value="S-adenosyl-L-methionine-dependent methyltransferases"/>
    <property type="match status" value="1"/>
</dbReference>
<accession>A0A183EK10</accession>
<dbReference type="EMBL" id="UYRT01092267">
    <property type="protein sequence ID" value="VDN37956.1"/>
    <property type="molecule type" value="Genomic_DNA"/>
</dbReference>
<sequence length="270" mass="31022">MCVSRVTYVRLLLIEISFLGESERESCYGEVIRILRERFPDKSMRHKVTVLVPGAGLARLAWELVADGFSVQGNEFSILMLLVSNFILNNCKQVNEYVIYPFVLDTCNSWSYDEQLRPVRFPDVCPHFMDEASSFTVLFFIQRKNAFSMCAGDFLDALKNTTDQWSVVVTVFFIDTAVNVLDYIDTIHRILKKGGLWLNFGPLTYHFADGDAEGAIELPYDLIIQYINQKGFRFASDERESKANTALYACNKKSMLQYQYICGFFECVKL</sequence>
<evidence type="ECO:0000256" key="3">
    <source>
        <dbReference type="ARBA" id="ARBA00022603"/>
    </source>
</evidence>
<keyword evidence="5" id="KW-0949">S-adenosyl-L-methionine</keyword>
<dbReference type="AlphaFoldDB" id="A0A183EK10"/>
<dbReference type="OrthoDB" id="978at2759"/>
<name>A0A183EK10_9BILA</name>
<dbReference type="PANTHER" id="PTHR12303">
    <property type="entry name" value="CARNOSINE N-METHYLTRANSFERASE"/>
    <property type="match status" value="1"/>
</dbReference>
<dbReference type="InterPro" id="IPR012901">
    <property type="entry name" value="CARME"/>
</dbReference>
<keyword evidence="3" id="KW-0489">Methyltransferase</keyword>
<dbReference type="InterPro" id="IPR029063">
    <property type="entry name" value="SAM-dependent_MTases_sf"/>
</dbReference>
<dbReference type="GO" id="GO:0035498">
    <property type="term" value="P:carnosine metabolic process"/>
    <property type="evidence" value="ECO:0007669"/>
    <property type="project" value="TreeGrafter"/>
</dbReference>
<evidence type="ECO:0000313" key="6">
    <source>
        <dbReference type="EMBL" id="VDN37956.1"/>
    </source>
</evidence>
<evidence type="ECO:0000256" key="5">
    <source>
        <dbReference type="ARBA" id="ARBA00022691"/>
    </source>
</evidence>
<dbReference type="EC" id="2.1.1.22" evidence="2"/>
<proteinExistence type="inferred from homology"/>
<dbReference type="PANTHER" id="PTHR12303:SF6">
    <property type="entry name" value="CARNOSINE N-METHYLTRANSFERASE"/>
    <property type="match status" value="1"/>
</dbReference>
<dbReference type="Pfam" id="PF07942">
    <property type="entry name" value="CARME"/>
    <property type="match status" value="1"/>
</dbReference>
<organism evidence="8">
    <name type="scientific">Gongylonema pulchrum</name>
    <dbReference type="NCBI Taxonomy" id="637853"/>
    <lineage>
        <taxon>Eukaryota</taxon>
        <taxon>Metazoa</taxon>
        <taxon>Ecdysozoa</taxon>
        <taxon>Nematoda</taxon>
        <taxon>Chromadorea</taxon>
        <taxon>Rhabditida</taxon>
        <taxon>Spirurina</taxon>
        <taxon>Spiruromorpha</taxon>
        <taxon>Spiruroidea</taxon>
        <taxon>Gongylonematidae</taxon>
        <taxon>Gongylonema</taxon>
    </lineage>
</organism>
<evidence type="ECO:0000256" key="1">
    <source>
        <dbReference type="ARBA" id="ARBA00010086"/>
    </source>
</evidence>
<dbReference type="GO" id="GO:0005829">
    <property type="term" value="C:cytosol"/>
    <property type="evidence" value="ECO:0007669"/>
    <property type="project" value="TreeGrafter"/>
</dbReference>
<keyword evidence="7" id="KW-1185">Reference proteome</keyword>
<comment type="similarity">
    <text evidence="1">Belongs to the carnosine N-methyltransferase family.</text>
</comment>
<reference evidence="6 7" key="2">
    <citation type="submission" date="2018-11" db="EMBL/GenBank/DDBJ databases">
        <authorList>
            <consortium name="Pathogen Informatics"/>
        </authorList>
    </citation>
    <scope>NUCLEOTIDE SEQUENCE [LARGE SCALE GENOMIC DNA]</scope>
</reference>
<dbReference type="Proteomes" id="UP000271098">
    <property type="component" value="Unassembled WGS sequence"/>
</dbReference>
<protein>
    <recommendedName>
        <fullName evidence="2">carnosine N-methyltransferase</fullName>
        <ecNumber evidence="2">2.1.1.22</ecNumber>
    </recommendedName>
</protein>
<dbReference type="GO" id="GO:0005634">
    <property type="term" value="C:nucleus"/>
    <property type="evidence" value="ECO:0007669"/>
    <property type="project" value="TreeGrafter"/>
</dbReference>
<dbReference type="GO" id="GO:0030735">
    <property type="term" value="F:carnosine N-methyltransferase activity"/>
    <property type="evidence" value="ECO:0007669"/>
    <property type="project" value="UniProtKB-EC"/>
</dbReference>
<reference evidence="8" key="1">
    <citation type="submission" date="2016-06" db="UniProtKB">
        <authorList>
            <consortium name="WormBaseParasite"/>
        </authorList>
    </citation>
    <scope>IDENTIFICATION</scope>
</reference>
<dbReference type="WBParaSite" id="GPUH_0002132601-mRNA-1">
    <property type="protein sequence ID" value="GPUH_0002132601-mRNA-1"/>
    <property type="gene ID" value="GPUH_0002132601"/>
</dbReference>
<keyword evidence="4" id="KW-0808">Transferase</keyword>
<dbReference type="GO" id="GO:0032259">
    <property type="term" value="P:methylation"/>
    <property type="evidence" value="ECO:0007669"/>
    <property type="project" value="UniProtKB-KW"/>
</dbReference>
<evidence type="ECO:0000256" key="2">
    <source>
        <dbReference type="ARBA" id="ARBA00012003"/>
    </source>
</evidence>
<gene>
    <name evidence="6" type="ORF">GPUH_LOCUS21301</name>
</gene>
<evidence type="ECO:0000313" key="8">
    <source>
        <dbReference type="WBParaSite" id="GPUH_0002132601-mRNA-1"/>
    </source>
</evidence>
<dbReference type="Gene3D" id="3.40.50.150">
    <property type="entry name" value="Vaccinia Virus protein VP39"/>
    <property type="match status" value="1"/>
</dbReference>